<dbReference type="PANTHER" id="PTHR43280">
    <property type="entry name" value="ARAC-FAMILY TRANSCRIPTIONAL REGULATOR"/>
    <property type="match status" value="1"/>
</dbReference>
<keyword evidence="1" id="KW-0805">Transcription regulation</keyword>
<dbReference type="EMBL" id="AP028055">
    <property type="protein sequence ID" value="BEG99038.1"/>
    <property type="molecule type" value="Genomic_DNA"/>
</dbReference>
<proteinExistence type="predicted"/>
<evidence type="ECO:0000313" key="5">
    <source>
        <dbReference type="EMBL" id="BEG99038.1"/>
    </source>
</evidence>
<protein>
    <submittedName>
        <fullName evidence="5">Transcriptional regulator</fullName>
    </submittedName>
</protein>
<gene>
    <name evidence="5" type="ORF">BSYN_13030</name>
</gene>
<reference evidence="5 6" key="1">
    <citation type="submission" date="2023-04" db="EMBL/GenBank/DDBJ databases">
        <title>Draft genome sequence of acteroides sedimenti strain YN3PY1.</title>
        <authorList>
            <person name="Yoshida N."/>
        </authorList>
    </citation>
    <scope>NUCLEOTIDE SEQUENCE [LARGE SCALE GENOMIC DNA]</scope>
    <source>
        <strain evidence="5 6">YN3PY1</strain>
    </source>
</reference>
<evidence type="ECO:0000259" key="4">
    <source>
        <dbReference type="PROSITE" id="PS01124"/>
    </source>
</evidence>
<dbReference type="Gene3D" id="1.10.10.60">
    <property type="entry name" value="Homeodomain-like"/>
    <property type="match status" value="1"/>
</dbReference>
<evidence type="ECO:0000256" key="2">
    <source>
        <dbReference type="ARBA" id="ARBA00023125"/>
    </source>
</evidence>
<organism evidence="5 6">
    <name type="scientific">Bacteroides sedimenti</name>
    <dbReference type="NCBI Taxonomy" id="2136147"/>
    <lineage>
        <taxon>Bacteria</taxon>
        <taxon>Pseudomonadati</taxon>
        <taxon>Bacteroidota</taxon>
        <taxon>Bacteroidia</taxon>
        <taxon>Bacteroidales</taxon>
        <taxon>Bacteroidaceae</taxon>
        <taxon>Bacteroides</taxon>
    </lineage>
</organism>
<evidence type="ECO:0000313" key="6">
    <source>
        <dbReference type="Proteomes" id="UP001496674"/>
    </source>
</evidence>
<dbReference type="RefSeq" id="WP_353334243.1">
    <property type="nucleotide sequence ID" value="NZ_AP028055.1"/>
</dbReference>
<dbReference type="SUPFAM" id="SSF46689">
    <property type="entry name" value="Homeodomain-like"/>
    <property type="match status" value="1"/>
</dbReference>
<keyword evidence="2" id="KW-0238">DNA-binding</keyword>
<dbReference type="InterPro" id="IPR009057">
    <property type="entry name" value="Homeodomain-like_sf"/>
</dbReference>
<dbReference type="SMART" id="SM00342">
    <property type="entry name" value="HTH_ARAC"/>
    <property type="match status" value="1"/>
</dbReference>
<evidence type="ECO:0000256" key="3">
    <source>
        <dbReference type="ARBA" id="ARBA00023163"/>
    </source>
</evidence>
<keyword evidence="6" id="KW-1185">Reference proteome</keyword>
<dbReference type="InterPro" id="IPR018060">
    <property type="entry name" value="HTH_AraC"/>
</dbReference>
<accession>A0ABM8ICZ8</accession>
<sequence>MKDQLLVNKKKSLNTDKNEEHTNYIFDHSSNFSLHTLNKGETFNVRNKNKNCIVFIISGEIELTRENDPQLIFEKESMFFVSANNFLYSGSALQNAKIILLRIIDILPFYEKLSLNDLEIYCPSEVVELEAIGIEEHLYYFLHGIILYLRNNIQCIHLHNLKKNEFFFIIRTFYEKKIVARFLSPLIQSQNDFRNMVLNRHTPTCSVEELASRCNMSAKTLTRKFKEHFNTTPYQWLMLQKNKLIKIKLAQGESVQKIADEFDFPSVGHFVSYCKKYIE</sequence>
<keyword evidence="3" id="KW-0804">Transcription</keyword>
<dbReference type="PROSITE" id="PS01124">
    <property type="entry name" value="HTH_ARAC_FAMILY_2"/>
    <property type="match status" value="1"/>
</dbReference>
<name>A0ABM8ICZ8_9BACE</name>
<dbReference type="PANTHER" id="PTHR43280:SF10">
    <property type="entry name" value="REGULATORY PROTEIN POCR"/>
    <property type="match status" value="1"/>
</dbReference>
<feature type="domain" description="HTH araC/xylS-type" evidence="4">
    <location>
        <begin position="191"/>
        <end position="279"/>
    </location>
</feature>
<evidence type="ECO:0000256" key="1">
    <source>
        <dbReference type="ARBA" id="ARBA00023015"/>
    </source>
</evidence>
<dbReference type="Proteomes" id="UP001496674">
    <property type="component" value="Chromosome"/>
</dbReference>
<dbReference type="Pfam" id="PF12833">
    <property type="entry name" value="HTH_18"/>
    <property type="match status" value="1"/>
</dbReference>